<protein>
    <recommendedName>
        <fullName evidence="4">Gas vesicle protein</fullName>
    </recommendedName>
</protein>
<comment type="caution">
    <text evidence="2">The sequence shown here is derived from an EMBL/GenBank/DDBJ whole genome shotgun (WGS) entry which is preliminary data.</text>
</comment>
<organism evidence="2 3">
    <name type="scientific">Sphaerisporangium flaviroseum</name>
    <dbReference type="NCBI Taxonomy" id="509199"/>
    <lineage>
        <taxon>Bacteria</taxon>
        <taxon>Bacillati</taxon>
        <taxon>Actinomycetota</taxon>
        <taxon>Actinomycetes</taxon>
        <taxon>Streptosporangiales</taxon>
        <taxon>Streptosporangiaceae</taxon>
        <taxon>Sphaerisporangium</taxon>
    </lineage>
</organism>
<feature type="compositionally biased region" description="Acidic residues" evidence="1">
    <location>
        <begin position="26"/>
        <end position="43"/>
    </location>
</feature>
<feature type="compositionally biased region" description="Basic and acidic residues" evidence="1">
    <location>
        <begin position="1"/>
        <end position="25"/>
    </location>
</feature>
<gene>
    <name evidence="2" type="ORF">GCM10022226_50090</name>
</gene>
<evidence type="ECO:0008006" key="4">
    <source>
        <dbReference type="Google" id="ProtNLM"/>
    </source>
</evidence>
<dbReference type="RefSeq" id="WP_344944869.1">
    <property type="nucleotide sequence ID" value="NZ_BAAAZR010000019.1"/>
</dbReference>
<evidence type="ECO:0000313" key="2">
    <source>
        <dbReference type="EMBL" id="GAA3823538.1"/>
    </source>
</evidence>
<dbReference type="EMBL" id="BAAAZR010000019">
    <property type="protein sequence ID" value="GAA3823538.1"/>
    <property type="molecule type" value="Genomic_DNA"/>
</dbReference>
<feature type="region of interest" description="Disordered" evidence="1">
    <location>
        <begin position="1"/>
        <end position="59"/>
    </location>
</feature>
<accession>A0ABP7IPB1</accession>
<feature type="compositionally biased region" description="Basic and acidic residues" evidence="1">
    <location>
        <begin position="44"/>
        <end position="57"/>
    </location>
</feature>
<evidence type="ECO:0000256" key="1">
    <source>
        <dbReference type="SAM" id="MobiDB-lite"/>
    </source>
</evidence>
<sequence>MPASRRDRGERVAGYRPGDYEYDRTGDDDDAMEDEPLDEDEELERPPGRRAARERSRLTASTAGRAGLRYITELTGKDVEGVTLVQPAGDGWTVEVEVVEDHRVPSSGDTLAIYAVDLDSEGDLVSYRRVRSFKRAKGDTGGVC</sequence>
<keyword evidence="3" id="KW-1185">Reference proteome</keyword>
<dbReference type="Proteomes" id="UP001500888">
    <property type="component" value="Unassembled WGS sequence"/>
</dbReference>
<proteinExistence type="predicted"/>
<evidence type="ECO:0000313" key="3">
    <source>
        <dbReference type="Proteomes" id="UP001500888"/>
    </source>
</evidence>
<dbReference type="InterPro" id="IPR008634">
    <property type="entry name" value="Gas-vesicle_GvpO"/>
</dbReference>
<dbReference type="Pfam" id="PF05800">
    <property type="entry name" value="GvpO"/>
    <property type="match status" value="1"/>
</dbReference>
<reference evidence="3" key="1">
    <citation type="journal article" date="2019" name="Int. J. Syst. Evol. Microbiol.">
        <title>The Global Catalogue of Microorganisms (GCM) 10K type strain sequencing project: providing services to taxonomists for standard genome sequencing and annotation.</title>
        <authorList>
            <consortium name="The Broad Institute Genomics Platform"/>
            <consortium name="The Broad Institute Genome Sequencing Center for Infectious Disease"/>
            <person name="Wu L."/>
            <person name="Ma J."/>
        </authorList>
    </citation>
    <scope>NUCLEOTIDE SEQUENCE [LARGE SCALE GENOMIC DNA]</scope>
    <source>
        <strain evidence="3">JCM 16908</strain>
    </source>
</reference>
<name>A0ABP7IPB1_9ACTN</name>